<dbReference type="InterPro" id="IPR013783">
    <property type="entry name" value="Ig-like_fold"/>
</dbReference>
<evidence type="ECO:0000259" key="10">
    <source>
        <dbReference type="PROSITE" id="PS50835"/>
    </source>
</evidence>
<evidence type="ECO:0000256" key="8">
    <source>
        <dbReference type="SAM" id="Phobius"/>
    </source>
</evidence>
<evidence type="ECO:0000256" key="3">
    <source>
        <dbReference type="ARBA" id="ARBA00022729"/>
    </source>
</evidence>
<dbReference type="PROSITE" id="PS50835">
    <property type="entry name" value="IG_LIKE"/>
    <property type="match status" value="1"/>
</dbReference>
<dbReference type="InterPro" id="IPR050671">
    <property type="entry name" value="CD300_family_receptors"/>
</dbReference>
<keyword evidence="5 8" id="KW-0472">Membrane</keyword>
<dbReference type="GO" id="GO:0002376">
    <property type="term" value="P:immune system process"/>
    <property type="evidence" value="ECO:0007669"/>
    <property type="project" value="UniProtKB-KW"/>
</dbReference>
<dbReference type="InterPro" id="IPR013106">
    <property type="entry name" value="Ig_V-set"/>
</dbReference>
<evidence type="ECO:0000256" key="2">
    <source>
        <dbReference type="ARBA" id="ARBA00022692"/>
    </source>
</evidence>
<keyword evidence="4" id="KW-0391">Immunity</keyword>
<feature type="transmembrane region" description="Helical" evidence="8">
    <location>
        <begin position="167"/>
        <end position="191"/>
    </location>
</feature>
<dbReference type="GeneID" id="106003233"/>
<protein>
    <submittedName>
        <fullName evidence="12">CMRF35-like molecule 2</fullName>
    </submittedName>
</protein>
<dbReference type="InterPro" id="IPR036179">
    <property type="entry name" value="Ig-like_dom_sf"/>
</dbReference>
<dbReference type="GO" id="GO:0005886">
    <property type="term" value="C:plasma membrane"/>
    <property type="evidence" value="ECO:0007669"/>
    <property type="project" value="UniProtKB-SubCell"/>
</dbReference>
<keyword evidence="6" id="KW-1015">Disulfide bond</keyword>
<dbReference type="SUPFAM" id="SSF48726">
    <property type="entry name" value="Immunoglobulin"/>
    <property type="match status" value="1"/>
</dbReference>
<dbReference type="Gene3D" id="2.60.40.10">
    <property type="entry name" value="Immunoglobulins"/>
    <property type="match status" value="1"/>
</dbReference>
<dbReference type="STRING" id="10020.ENSDORP00000018763"/>
<name>A0A1S3GXL8_DIPOR</name>
<proteinExistence type="predicted"/>
<dbReference type="Pfam" id="PF07686">
    <property type="entry name" value="V-set"/>
    <property type="match status" value="1"/>
</dbReference>
<keyword evidence="2 8" id="KW-0812">Transmembrane</keyword>
<dbReference type="PANTHER" id="PTHR11860:SF89">
    <property type="entry name" value="CMRF35-LIKE MOLECULE 2"/>
    <property type="match status" value="1"/>
</dbReference>
<evidence type="ECO:0000256" key="7">
    <source>
        <dbReference type="ARBA" id="ARBA00023170"/>
    </source>
</evidence>
<dbReference type="Proteomes" id="UP000081671">
    <property type="component" value="Unplaced"/>
</dbReference>
<evidence type="ECO:0000256" key="1">
    <source>
        <dbReference type="ARBA" id="ARBA00004251"/>
    </source>
</evidence>
<evidence type="ECO:0000313" key="12">
    <source>
        <dbReference type="RefSeq" id="XP_012893531.1"/>
    </source>
</evidence>
<reference evidence="12" key="1">
    <citation type="submission" date="2025-08" db="UniProtKB">
        <authorList>
            <consortium name="RefSeq"/>
        </authorList>
    </citation>
    <scope>IDENTIFICATION</scope>
    <source>
        <tissue evidence="12">Kidney</tissue>
    </source>
</reference>
<dbReference type="FunFam" id="2.60.40.10:FF:000370">
    <property type="entry name" value="CMRF35-like molecule 1"/>
    <property type="match status" value="1"/>
</dbReference>
<dbReference type="InParanoid" id="A0A1S3GXL8"/>
<dbReference type="PANTHER" id="PTHR11860">
    <property type="entry name" value="POLYMERIC-IMMUNOGLOBULIN RECEPTOR"/>
    <property type="match status" value="1"/>
</dbReference>
<dbReference type="KEGG" id="dord:106003233"/>
<sequence>MWLSPALLLLCFRGCCSLTGPGSVTGTEGGSLRVQCRYDEGYRGYNKYWCKGEHDTACESIVQTHGKEEEVRSGRVSIRDNGADATMVVTIRDLREEDAGPYWCKIQTIWILDELSRDPAVAVTVYVSPATTPLVTATSTTPLVTAIQNLSSNSVSAVYSWSLFSSIYVQILITLKLLLLLGVLCAVVWVNRAQRIPRQERVAYLALQKAVFDDLPVQLGSSSDYRAKTWTLDKMQP</sequence>
<dbReference type="GO" id="GO:0004888">
    <property type="term" value="F:transmembrane signaling receptor activity"/>
    <property type="evidence" value="ECO:0007669"/>
    <property type="project" value="TreeGrafter"/>
</dbReference>
<keyword evidence="8" id="KW-1133">Transmembrane helix</keyword>
<comment type="subcellular location">
    <subcellularLocation>
        <location evidence="1">Cell membrane</location>
        <topology evidence="1">Single-pass type I membrane protein</topology>
    </subcellularLocation>
</comment>
<organism evidence="11 12">
    <name type="scientific">Dipodomys ordii</name>
    <name type="common">Ord's kangaroo rat</name>
    <dbReference type="NCBI Taxonomy" id="10020"/>
    <lineage>
        <taxon>Eukaryota</taxon>
        <taxon>Metazoa</taxon>
        <taxon>Chordata</taxon>
        <taxon>Craniata</taxon>
        <taxon>Vertebrata</taxon>
        <taxon>Euteleostomi</taxon>
        <taxon>Mammalia</taxon>
        <taxon>Eutheria</taxon>
        <taxon>Euarchontoglires</taxon>
        <taxon>Glires</taxon>
        <taxon>Rodentia</taxon>
        <taxon>Castorimorpha</taxon>
        <taxon>Heteromyidae</taxon>
        <taxon>Dipodomyinae</taxon>
        <taxon>Dipodomys</taxon>
    </lineage>
</organism>
<evidence type="ECO:0000313" key="11">
    <source>
        <dbReference type="Proteomes" id="UP000081671"/>
    </source>
</evidence>
<dbReference type="SMART" id="SM00409">
    <property type="entry name" value="IG"/>
    <property type="match status" value="1"/>
</dbReference>
<keyword evidence="7" id="KW-0675">Receptor</keyword>
<dbReference type="FunCoup" id="A0A1S3GXL8">
    <property type="interactions" value="565"/>
</dbReference>
<keyword evidence="3 9" id="KW-0732">Signal</keyword>
<dbReference type="CDD" id="cd05716">
    <property type="entry name" value="IgV_pIgR_like"/>
    <property type="match status" value="1"/>
</dbReference>
<evidence type="ECO:0000256" key="6">
    <source>
        <dbReference type="ARBA" id="ARBA00023157"/>
    </source>
</evidence>
<keyword evidence="11" id="KW-1185">Reference proteome</keyword>
<feature type="chain" id="PRO_5010317267" evidence="9">
    <location>
        <begin position="18"/>
        <end position="237"/>
    </location>
</feature>
<dbReference type="AlphaFoldDB" id="A0A1S3GXL8"/>
<evidence type="ECO:0000256" key="9">
    <source>
        <dbReference type="SAM" id="SignalP"/>
    </source>
</evidence>
<evidence type="ECO:0000256" key="4">
    <source>
        <dbReference type="ARBA" id="ARBA00022859"/>
    </source>
</evidence>
<dbReference type="OrthoDB" id="8865476at2759"/>
<dbReference type="InterPro" id="IPR007110">
    <property type="entry name" value="Ig-like_dom"/>
</dbReference>
<dbReference type="RefSeq" id="XP_012893531.1">
    <property type="nucleotide sequence ID" value="XM_013038077.1"/>
</dbReference>
<accession>A0A1S3GXL8</accession>
<evidence type="ECO:0000256" key="5">
    <source>
        <dbReference type="ARBA" id="ARBA00023136"/>
    </source>
</evidence>
<feature type="signal peptide" evidence="9">
    <location>
        <begin position="1"/>
        <end position="17"/>
    </location>
</feature>
<feature type="domain" description="Ig-like" evidence="10">
    <location>
        <begin position="5"/>
        <end position="124"/>
    </location>
</feature>
<gene>
    <name evidence="12" type="primary">LOC106003233</name>
</gene>
<dbReference type="InterPro" id="IPR003599">
    <property type="entry name" value="Ig_sub"/>
</dbReference>